<dbReference type="GO" id="GO:0016740">
    <property type="term" value="F:transferase activity"/>
    <property type="evidence" value="ECO:0007669"/>
    <property type="project" value="UniProtKB-KW"/>
</dbReference>
<feature type="domain" description="Glycosyltransferase 2-like" evidence="1">
    <location>
        <begin position="6"/>
        <end position="153"/>
    </location>
</feature>
<dbReference type="AlphaFoldDB" id="A0A2W7P1J0"/>
<name>A0A2W7P1J0_9BURK</name>
<dbReference type="Gene3D" id="3.90.550.10">
    <property type="entry name" value="Spore Coat Polysaccharide Biosynthesis Protein SpsA, Chain A"/>
    <property type="match status" value="1"/>
</dbReference>
<keyword evidence="3" id="KW-1185">Reference proteome</keyword>
<dbReference type="SUPFAM" id="SSF53448">
    <property type="entry name" value="Nucleotide-diphospho-sugar transferases"/>
    <property type="match status" value="1"/>
</dbReference>
<evidence type="ECO:0000313" key="2">
    <source>
        <dbReference type="EMBL" id="PZX29393.1"/>
    </source>
</evidence>
<proteinExistence type="predicted"/>
<dbReference type="Gene3D" id="3.40.50.2000">
    <property type="entry name" value="Glycogen Phosphorylase B"/>
    <property type="match status" value="1"/>
</dbReference>
<protein>
    <submittedName>
        <fullName evidence="2">Glycosyltransferase involved in cell wall biosynthesis</fullName>
    </submittedName>
</protein>
<dbReference type="SUPFAM" id="SSF53756">
    <property type="entry name" value="UDP-Glycosyltransferase/glycogen phosphorylase"/>
    <property type="match status" value="1"/>
</dbReference>
<dbReference type="Pfam" id="PF00535">
    <property type="entry name" value="Glycos_transf_2"/>
    <property type="match status" value="1"/>
</dbReference>
<dbReference type="InterPro" id="IPR029044">
    <property type="entry name" value="Nucleotide-diphossugar_trans"/>
</dbReference>
<dbReference type="Proteomes" id="UP000249638">
    <property type="component" value="Unassembled WGS sequence"/>
</dbReference>
<gene>
    <name evidence="2" type="ORF">C7416_104397</name>
</gene>
<dbReference type="CDD" id="cd00761">
    <property type="entry name" value="Glyco_tranf_GTA_type"/>
    <property type="match status" value="1"/>
</dbReference>
<accession>A0A2W7P1J0</accession>
<dbReference type="CDD" id="cd03801">
    <property type="entry name" value="GT4_PimA-like"/>
    <property type="match status" value="1"/>
</dbReference>
<reference evidence="2" key="1">
    <citation type="submission" date="2018-06" db="EMBL/GenBank/DDBJ databases">
        <title>Genomic Encyclopedia of Type Strains, Phase IV (KMG-V): Genome sequencing to study the core and pangenomes of soil and plant-associated prokaryotes.</title>
        <authorList>
            <person name="Whitman W."/>
        </authorList>
    </citation>
    <scope>NUCLEOTIDE SEQUENCE [LARGE SCALE GENOMIC DNA]</scope>
    <source>
        <strain evidence="2">MLR2-44</strain>
    </source>
</reference>
<dbReference type="PANTHER" id="PTHR12526:SF637">
    <property type="entry name" value="GLYCOSYLTRANSFERASE EPSF-RELATED"/>
    <property type="match status" value="1"/>
</dbReference>
<dbReference type="InterPro" id="IPR001173">
    <property type="entry name" value="Glyco_trans_2-like"/>
</dbReference>
<dbReference type="PANTHER" id="PTHR12526">
    <property type="entry name" value="GLYCOSYLTRANSFERASE"/>
    <property type="match status" value="1"/>
</dbReference>
<dbReference type="Pfam" id="PF13692">
    <property type="entry name" value="Glyco_trans_1_4"/>
    <property type="match status" value="1"/>
</dbReference>
<evidence type="ECO:0000313" key="3">
    <source>
        <dbReference type="Proteomes" id="UP000249638"/>
    </source>
</evidence>
<organism evidence="2 3">
    <name type="scientific">Cupriavidus phytorum</name>
    <dbReference type="NCBI Taxonomy" id="3024399"/>
    <lineage>
        <taxon>Bacteria</taxon>
        <taxon>Pseudomonadati</taxon>
        <taxon>Pseudomonadota</taxon>
        <taxon>Betaproteobacteria</taxon>
        <taxon>Burkholderiales</taxon>
        <taxon>Burkholderiaceae</taxon>
        <taxon>Cupriavidus</taxon>
    </lineage>
</organism>
<sequence length="775" mass="87080">MTVDISCIVTLHHEGILAHKTLASIARAMRFAAANGARTELLLVADQADGETLRYLQRSPHLPSDARILSTDFGDPGLARNHGARHARGEYIAILDGDDLCSENWLAIALRQARENPAYIVHPDYNVYFGAERWILRHPDQRDTGFRASQLLVENAWTALCVVRRETLLAIPYRDTPAHSGFGYEDWHWNCDTIAAGLMHVVAADTAHFIRLKASGSRNAAAIERSRVIRHSTLFDHADLLGLEGKSASAPDQLAVGVVDAEWDEEAYLQVHPDVRDAVRARSMKSGKDHWRLFGRAEGRLLPTPAQRVTVKAWSEEAYLDANEDVRASVTQGRIASGLHHWLRFGDREGRDLKAPEVPAWIRNEMHALAAYELQLFPSRQFFREARRRTFRASMAVGNAYRDMLEVVGPGPVTHVFMLPWLKRGGADLVALHHIHALARDFSAQVLVITTENTESPWMSRLPPEVRVLPFGTTHAPHLQPIEQRLLLSRLLLKLRPRVVHNVNSATAWDLYVRHGNALSEDSGLYASLFGFDYTEELEPYGYGGALEASYRYLTKVMTDNQAFVARLISMYGLPPDLFERFRYPQPSRPRFEFDTRQKPRILWAGRFDREKRPDLLLQIAQRLPECHFDVYGSPTLSTPPEILTVLAALKRMRNVSVLGAYEGFDSVPAENYALLLYTTQWDGLPNVVLEAQASGLPVLAPDIGGIGEVIPADSGFLLEHFDDVEGYVARIRQFLRAPATLLHERARALSMIEENHSLEAFREHLASLPAYSGG</sequence>
<dbReference type="EMBL" id="QKZN01000004">
    <property type="protein sequence ID" value="PZX29393.1"/>
    <property type="molecule type" value="Genomic_DNA"/>
</dbReference>
<evidence type="ECO:0000259" key="1">
    <source>
        <dbReference type="Pfam" id="PF00535"/>
    </source>
</evidence>
<comment type="caution">
    <text evidence="2">The sequence shown here is derived from an EMBL/GenBank/DDBJ whole genome shotgun (WGS) entry which is preliminary data.</text>
</comment>